<dbReference type="InterPro" id="IPR009057">
    <property type="entry name" value="Homeodomain-like_sf"/>
</dbReference>
<dbReference type="InterPro" id="IPR003313">
    <property type="entry name" value="AraC-bd"/>
</dbReference>
<evidence type="ECO:0000256" key="3">
    <source>
        <dbReference type="ARBA" id="ARBA00023163"/>
    </source>
</evidence>
<dbReference type="Gene3D" id="2.60.120.10">
    <property type="entry name" value="Jelly Rolls"/>
    <property type="match status" value="1"/>
</dbReference>
<dbReference type="InterPro" id="IPR020449">
    <property type="entry name" value="Tscrpt_reg_AraC-type_HTH"/>
</dbReference>
<evidence type="ECO:0000256" key="2">
    <source>
        <dbReference type="ARBA" id="ARBA00023125"/>
    </source>
</evidence>
<feature type="domain" description="HTH araC/xylS-type" evidence="4">
    <location>
        <begin position="182"/>
        <end position="281"/>
    </location>
</feature>
<dbReference type="InterPro" id="IPR018060">
    <property type="entry name" value="HTH_AraC"/>
</dbReference>
<evidence type="ECO:0000256" key="1">
    <source>
        <dbReference type="ARBA" id="ARBA00023015"/>
    </source>
</evidence>
<sequence length="298" mass="34278">MRVLHQMTPYEPEEHSIVFQDTYPVPYLHNHREMQIIWVKRGTGNAVIGNHVQPFKPGEIYLVGSNQPHLFEASDGNQESINMLCLYIDHRRAFSGISSYLPELSVVSNFLKEADAGLQVPAAYVKLASQAMTHSHTKLGLDRFMAFLQLVRLFIEIKAKVDWKPLSAVLNVESPTVSDRLNTVYRYSLEHYMDQIALEDVARLACMTPNAFCSYFKKYTRKTYFSFLNDLRIRKACEKLLSGNYPTIASVAYDCGFINTITFNRVFRRALGMTPSEYIQKYAVKGKIIEVFSEHDFY</sequence>
<dbReference type="RefSeq" id="WP_079717068.1">
    <property type="nucleotide sequence ID" value="NZ_FUYS01000005.1"/>
</dbReference>
<evidence type="ECO:0000313" key="5">
    <source>
        <dbReference type="EMBL" id="SKB63345.1"/>
    </source>
</evidence>
<keyword evidence="6" id="KW-1185">Reference proteome</keyword>
<dbReference type="AlphaFoldDB" id="A0A1T5CV20"/>
<dbReference type="InterPro" id="IPR014710">
    <property type="entry name" value="RmlC-like_jellyroll"/>
</dbReference>
<dbReference type="GO" id="GO:0043565">
    <property type="term" value="F:sequence-specific DNA binding"/>
    <property type="evidence" value="ECO:0007669"/>
    <property type="project" value="InterPro"/>
</dbReference>
<dbReference type="PROSITE" id="PS00041">
    <property type="entry name" value="HTH_ARAC_FAMILY_1"/>
    <property type="match status" value="1"/>
</dbReference>
<dbReference type="PANTHER" id="PTHR43280:SF2">
    <property type="entry name" value="HTH-TYPE TRANSCRIPTIONAL REGULATOR EXSA"/>
    <property type="match status" value="1"/>
</dbReference>
<dbReference type="SUPFAM" id="SSF51215">
    <property type="entry name" value="Regulatory protein AraC"/>
    <property type="match status" value="1"/>
</dbReference>
<dbReference type="InterPro" id="IPR018062">
    <property type="entry name" value="HTH_AraC-typ_CS"/>
</dbReference>
<dbReference type="STRING" id="623280.SAMN05660226_02379"/>
<evidence type="ECO:0000313" key="6">
    <source>
        <dbReference type="Proteomes" id="UP000190541"/>
    </source>
</evidence>
<accession>A0A1T5CV20</accession>
<evidence type="ECO:0000259" key="4">
    <source>
        <dbReference type="PROSITE" id="PS01124"/>
    </source>
</evidence>
<reference evidence="5 6" key="1">
    <citation type="submission" date="2017-02" db="EMBL/GenBank/DDBJ databases">
        <authorList>
            <person name="Peterson S.W."/>
        </authorList>
    </citation>
    <scope>NUCLEOTIDE SEQUENCE [LARGE SCALE GENOMIC DNA]</scope>
    <source>
        <strain evidence="5 6">DSM 22899</strain>
    </source>
</reference>
<dbReference type="Pfam" id="PF12833">
    <property type="entry name" value="HTH_18"/>
    <property type="match status" value="1"/>
</dbReference>
<protein>
    <submittedName>
        <fullName evidence="5">AraC-type DNA-binding protein</fullName>
    </submittedName>
</protein>
<dbReference type="SUPFAM" id="SSF46689">
    <property type="entry name" value="Homeodomain-like"/>
    <property type="match status" value="2"/>
</dbReference>
<dbReference type="PANTHER" id="PTHR43280">
    <property type="entry name" value="ARAC-FAMILY TRANSCRIPTIONAL REGULATOR"/>
    <property type="match status" value="1"/>
</dbReference>
<dbReference type="SMART" id="SM00342">
    <property type="entry name" value="HTH_ARAC"/>
    <property type="match status" value="1"/>
</dbReference>
<dbReference type="Proteomes" id="UP000190541">
    <property type="component" value="Unassembled WGS sequence"/>
</dbReference>
<dbReference type="InterPro" id="IPR037923">
    <property type="entry name" value="HTH-like"/>
</dbReference>
<dbReference type="OrthoDB" id="511992at2"/>
<keyword evidence="2 5" id="KW-0238">DNA-binding</keyword>
<keyword evidence="3" id="KW-0804">Transcription</keyword>
<name>A0A1T5CV20_9SPHI</name>
<proteinExistence type="predicted"/>
<gene>
    <name evidence="5" type="ORF">SAMN05660226_02379</name>
</gene>
<dbReference type="Pfam" id="PF02311">
    <property type="entry name" value="AraC_binding"/>
    <property type="match status" value="1"/>
</dbReference>
<keyword evidence="1" id="KW-0805">Transcription regulation</keyword>
<dbReference type="Gene3D" id="1.10.10.60">
    <property type="entry name" value="Homeodomain-like"/>
    <property type="match status" value="2"/>
</dbReference>
<dbReference type="PROSITE" id="PS01124">
    <property type="entry name" value="HTH_ARAC_FAMILY_2"/>
    <property type="match status" value="1"/>
</dbReference>
<dbReference type="EMBL" id="FUYS01000005">
    <property type="protein sequence ID" value="SKB63345.1"/>
    <property type="molecule type" value="Genomic_DNA"/>
</dbReference>
<dbReference type="PRINTS" id="PR00032">
    <property type="entry name" value="HTHARAC"/>
</dbReference>
<dbReference type="GO" id="GO:0003700">
    <property type="term" value="F:DNA-binding transcription factor activity"/>
    <property type="evidence" value="ECO:0007669"/>
    <property type="project" value="InterPro"/>
</dbReference>
<organism evidence="5 6">
    <name type="scientific">Parapedobacter luteus</name>
    <dbReference type="NCBI Taxonomy" id="623280"/>
    <lineage>
        <taxon>Bacteria</taxon>
        <taxon>Pseudomonadati</taxon>
        <taxon>Bacteroidota</taxon>
        <taxon>Sphingobacteriia</taxon>
        <taxon>Sphingobacteriales</taxon>
        <taxon>Sphingobacteriaceae</taxon>
        <taxon>Parapedobacter</taxon>
    </lineage>
</organism>